<evidence type="ECO:0000256" key="1">
    <source>
        <dbReference type="SAM" id="MobiDB-lite"/>
    </source>
</evidence>
<gene>
    <name evidence="2" type="ORF">CEXT_368401</name>
</gene>
<organism evidence="2 3">
    <name type="scientific">Caerostris extrusa</name>
    <name type="common">Bark spider</name>
    <name type="synonym">Caerostris bankana</name>
    <dbReference type="NCBI Taxonomy" id="172846"/>
    <lineage>
        <taxon>Eukaryota</taxon>
        <taxon>Metazoa</taxon>
        <taxon>Ecdysozoa</taxon>
        <taxon>Arthropoda</taxon>
        <taxon>Chelicerata</taxon>
        <taxon>Arachnida</taxon>
        <taxon>Araneae</taxon>
        <taxon>Araneomorphae</taxon>
        <taxon>Entelegynae</taxon>
        <taxon>Araneoidea</taxon>
        <taxon>Araneidae</taxon>
        <taxon>Caerostris</taxon>
    </lineage>
</organism>
<proteinExistence type="predicted"/>
<reference evidence="2 3" key="1">
    <citation type="submission" date="2021-06" db="EMBL/GenBank/DDBJ databases">
        <title>Caerostris extrusa draft genome.</title>
        <authorList>
            <person name="Kono N."/>
            <person name="Arakawa K."/>
        </authorList>
    </citation>
    <scope>NUCLEOTIDE SEQUENCE [LARGE SCALE GENOMIC DNA]</scope>
</reference>
<evidence type="ECO:0000313" key="2">
    <source>
        <dbReference type="EMBL" id="GIY45112.1"/>
    </source>
</evidence>
<dbReference type="EMBL" id="BPLR01011237">
    <property type="protein sequence ID" value="GIY45112.1"/>
    <property type="molecule type" value="Genomic_DNA"/>
</dbReference>
<dbReference type="Proteomes" id="UP001054945">
    <property type="component" value="Unassembled WGS sequence"/>
</dbReference>
<evidence type="ECO:0000313" key="3">
    <source>
        <dbReference type="Proteomes" id="UP001054945"/>
    </source>
</evidence>
<protein>
    <submittedName>
        <fullName evidence="2">Uncharacterized protein</fullName>
    </submittedName>
</protein>
<comment type="caution">
    <text evidence="2">The sequence shown here is derived from an EMBL/GenBank/DDBJ whole genome shotgun (WGS) entry which is preliminary data.</text>
</comment>
<dbReference type="AlphaFoldDB" id="A0AAV4TI83"/>
<accession>A0AAV4TI83</accession>
<feature type="region of interest" description="Disordered" evidence="1">
    <location>
        <begin position="94"/>
        <end position="140"/>
    </location>
</feature>
<sequence>MTVERQTNPFGTFSRIPITRMGQDFSVVQHNDNDRSYTRELIEDFLNGGNLTRWLTVRWNGSFWKFSYLYLHFCVRRQHAPPVSHLLLLPEEAAGSHPRHGGHYQHREPAGSDEEPAAQRHPPADSGHHHPTPGLQHGDQEGLHLRTRAPHLRGGHVRTSHIQDGWTHLRCLSQLKRCHLSSSIRCPCPDTIL</sequence>
<name>A0AAV4TI83_CAEEX</name>
<keyword evidence="3" id="KW-1185">Reference proteome</keyword>